<gene>
    <name evidence="4" type="ORF">HCA69_12360</name>
</gene>
<evidence type="ECO:0008006" key="6">
    <source>
        <dbReference type="Google" id="ProtNLM"/>
    </source>
</evidence>
<reference evidence="4 5" key="1">
    <citation type="submission" date="2020-03" db="EMBL/GenBank/DDBJ databases">
        <title>Soil Listeria distribution.</title>
        <authorList>
            <person name="Liao J."/>
            <person name="Wiedmann M."/>
        </authorList>
    </citation>
    <scope>NUCLEOTIDE SEQUENCE [LARGE SCALE GENOMIC DNA]</scope>
    <source>
        <strain evidence="4 5">FSL L7-0741</strain>
    </source>
</reference>
<proteinExistence type="predicted"/>
<organism evidence="4 5">
    <name type="scientific">Listeria grandensis</name>
    <dbReference type="NCBI Taxonomy" id="1494963"/>
    <lineage>
        <taxon>Bacteria</taxon>
        <taxon>Bacillati</taxon>
        <taxon>Bacillota</taxon>
        <taxon>Bacilli</taxon>
        <taxon>Bacillales</taxon>
        <taxon>Listeriaceae</taxon>
        <taxon>Listeria</taxon>
    </lineage>
</organism>
<comment type="caution">
    <text evidence="4">The sequence shown here is derived from an EMBL/GenBank/DDBJ whole genome shotgun (WGS) entry which is preliminary data.</text>
</comment>
<name>A0A7X1CQK9_9LIST</name>
<evidence type="ECO:0000256" key="1">
    <source>
        <dbReference type="ARBA" id="ARBA00022603"/>
    </source>
</evidence>
<dbReference type="AlphaFoldDB" id="A0A7X1CQK9"/>
<dbReference type="Gene3D" id="3.90.120.10">
    <property type="entry name" value="DNA Methylase, subunit A, domain 2"/>
    <property type="match status" value="1"/>
</dbReference>
<evidence type="ECO:0000256" key="3">
    <source>
        <dbReference type="ARBA" id="ARBA00022747"/>
    </source>
</evidence>
<evidence type="ECO:0000313" key="5">
    <source>
        <dbReference type="Proteomes" id="UP000535908"/>
    </source>
</evidence>
<evidence type="ECO:0000256" key="2">
    <source>
        <dbReference type="ARBA" id="ARBA00022679"/>
    </source>
</evidence>
<dbReference type="GO" id="GO:0008168">
    <property type="term" value="F:methyltransferase activity"/>
    <property type="evidence" value="ECO:0007669"/>
    <property type="project" value="UniProtKB-KW"/>
</dbReference>
<keyword evidence="1" id="KW-0489">Methyltransferase</keyword>
<dbReference type="Proteomes" id="UP000535908">
    <property type="component" value="Unassembled WGS sequence"/>
</dbReference>
<dbReference type="SUPFAM" id="SSF53335">
    <property type="entry name" value="S-adenosyl-L-methionine-dependent methyltransferases"/>
    <property type="match status" value="1"/>
</dbReference>
<evidence type="ECO:0000313" key="4">
    <source>
        <dbReference type="EMBL" id="MBC1937165.1"/>
    </source>
</evidence>
<dbReference type="InterPro" id="IPR029063">
    <property type="entry name" value="SAM-dependent_MTases_sf"/>
</dbReference>
<keyword evidence="2" id="KW-0808">Transferase</keyword>
<accession>A0A7X1CQK9</accession>
<dbReference type="InterPro" id="IPR001525">
    <property type="entry name" value="C5_MeTfrase"/>
</dbReference>
<dbReference type="Pfam" id="PF00145">
    <property type="entry name" value="DNA_methylase"/>
    <property type="match status" value="1"/>
</dbReference>
<dbReference type="EMBL" id="JAARWN010000014">
    <property type="protein sequence ID" value="MBC1937165.1"/>
    <property type="molecule type" value="Genomic_DNA"/>
</dbReference>
<protein>
    <recommendedName>
        <fullName evidence="6">DNA (cytosine-5-)-methyltransferase</fullName>
    </recommendedName>
</protein>
<keyword evidence="3" id="KW-0680">Restriction system</keyword>
<sequence length="259" mass="28593">MDVPESYYLSEEKTQQLLKNIDLSKYQAPENEIGILGYINPDGYRQINEILDPGGISTTLRTFQGGGLQPKVLIPRYVGHLPSPAGINNTLRTGGSGSTSAKHNYEHIAIPCITPDMVNMGQNGRRFKEANDPMFTLTASGKHGVLLPIREATKLGFTEATAYDSVNLALPNSKTRRGRVGKQVANTLDTESQQGVVIPFDYFTWRIRRLTPRECWRLQAFPDWAFDRAKAAGVSVSQLYKQAGNSVTASVVEVIAMTF</sequence>
<dbReference type="GO" id="GO:0032259">
    <property type="term" value="P:methylation"/>
    <property type="evidence" value="ECO:0007669"/>
    <property type="project" value="UniProtKB-KW"/>
</dbReference>
<dbReference type="GO" id="GO:0009307">
    <property type="term" value="P:DNA restriction-modification system"/>
    <property type="evidence" value="ECO:0007669"/>
    <property type="project" value="UniProtKB-KW"/>
</dbReference>